<organism evidence="1 2">
    <name type="scientific">Xenoophorus captivus</name>
    <dbReference type="NCBI Taxonomy" id="1517983"/>
    <lineage>
        <taxon>Eukaryota</taxon>
        <taxon>Metazoa</taxon>
        <taxon>Chordata</taxon>
        <taxon>Craniata</taxon>
        <taxon>Vertebrata</taxon>
        <taxon>Euteleostomi</taxon>
        <taxon>Actinopterygii</taxon>
        <taxon>Neopterygii</taxon>
        <taxon>Teleostei</taxon>
        <taxon>Neoteleostei</taxon>
        <taxon>Acanthomorphata</taxon>
        <taxon>Ovalentaria</taxon>
        <taxon>Atherinomorphae</taxon>
        <taxon>Cyprinodontiformes</taxon>
        <taxon>Goodeidae</taxon>
        <taxon>Xenoophorus</taxon>
    </lineage>
</organism>
<reference evidence="1 2" key="1">
    <citation type="submission" date="2021-06" db="EMBL/GenBank/DDBJ databases">
        <authorList>
            <person name="Palmer J.M."/>
        </authorList>
    </citation>
    <scope>NUCLEOTIDE SEQUENCE [LARGE SCALE GENOMIC DNA]</scope>
    <source>
        <strain evidence="1 2">XC_2019</strain>
        <tissue evidence="1">Muscle</tissue>
    </source>
</reference>
<evidence type="ECO:0000313" key="2">
    <source>
        <dbReference type="Proteomes" id="UP001434883"/>
    </source>
</evidence>
<dbReference type="EMBL" id="JAHRIN010076994">
    <property type="protein sequence ID" value="MEQ2218468.1"/>
    <property type="molecule type" value="Genomic_DNA"/>
</dbReference>
<keyword evidence="2" id="KW-1185">Reference proteome</keyword>
<evidence type="ECO:0000313" key="1">
    <source>
        <dbReference type="EMBL" id="MEQ2218468.1"/>
    </source>
</evidence>
<dbReference type="Proteomes" id="UP001434883">
    <property type="component" value="Unassembled WGS sequence"/>
</dbReference>
<name>A0ABV0SFT5_9TELE</name>
<sequence>CEILDAKLEETTIMLHLILPVCSQWQPVLLPMYYFHRLRYLTAQGDCTSLLNGVHASILGIHIMDKQQVDFTLLTHLIFISTSKNVIRKYTSCLIFLLTFGLRDNKQLCRGPLFPNHKCYISRLLRCGHGEDQAVLATLGSHLVHLILLQGARTKPPDPLTHFCMAQLAHKHSVLSRCHC</sequence>
<accession>A0ABV0SFT5</accession>
<proteinExistence type="predicted"/>
<comment type="caution">
    <text evidence="1">The sequence shown here is derived from an EMBL/GenBank/DDBJ whole genome shotgun (WGS) entry which is preliminary data.</text>
</comment>
<gene>
    <name evidence="1" type="ORF">XENOCAPTIV_003625</name>
</gene>
<feature type="non-terminal residue" evidence="1">
    <location>
        <position position="1"/>
    </location>
</feature>
<protein>
    <submittedName>
        <fullName evidence="1">Uncharacterized protein</fullName>
    </submittedName>
</protein>